<name>A0ABT6VRE2_9GAMM</name>
<dbReference type="InterPro" id="IPR002871">
    <property type="entry name" value="NIF_FeS_clus_asmbl_NifU_N"/>
</dbReference>
<accession>A0ABT6VRE2</accession>
<keyword evidence="3" id="KW-1185">Reference proteome</keyword>
<dbReference type="Proteomes" id="UP001244242">
    <property type="component" value="Unassembled WGS sequence"/>
</dbReference>
<dbReference type="Gene3D" id="3.90.1010.10">
    <property type="match status" value="1"/>
</dbReference>
<evidence type="ECO:0000259" key="1">
    <source>
        <dbReference type="Pfam" id="PF01592"/>
    </source>
</evidence>
<evidence type="ECO:0000313" key="3">
    <source>
        <dbReference type="Proteomes" id="UP001244242"/>
    </source>
</evidence>
<protein>
    <submittedName>
        <fullName evidence="2">Iron-sulfur cluster assembly scaffold protein</fullName>
    </submittedName>
</protein>
<proteinExistence type="predicted"/>
<reference evidence="2 3" key="1">
    <citation type="submission" date="2023-04" db="EMBL/GenBank/DDBJ databases">
        <title>Halomonas strains isolated from rhizosphere soil.</title>
        <authorList>
            <person name="Xu L."/>
            <person name="Sun J.-Q."/>
        </authorList>
    </citation>
    <scope>NUCLEOTIDE SEQUENCE [LARGE SCALE GENOMIC DNA]</scope>
    <source>
        <strain evidence="2 3">LN1S58</strain>
    </source>
</reference>
<evidence type="ECO:0000313" key="2">
    <source>
        <dbReference type="EMBL" id="MDI5936552.1"/>
    </source>
</evidence>
<dbReference type="SUPFAM" id="SSF82649">
    <property type="entry name" value="SufE/NifU"/>
    <property type="match status" value="1"/>
</dbReference>
<gene>
    <name evidence="2" type="ORF">QLQ84_22420</name>
</gene>
<organism evidence="2 3">
    <name type="scientific">Halomonas kalidii</name>
    <dbReference type="NCBI Taxonomy" id="3043293"/>
    <lineage>
        <taxon>Bacteria</taxon>
        <taxon>Pseudomonadati</taxon>
        <taxon>Pseudomonadota</taxon>
        <taxon>Gammaproteobacteria</taxon>
        <taxon>Oceanospirillales</taxon>
        <taxon>Halomonadaceae</taxon>
        <taxon>Halomonas</taxon>
    </lineage>
</organism>
<dbReference type="RefSeq" id="WP_282723985.1">
    <property type="nucleotide sequence ID" value="NZ_JASCQO010000056.1"/>
</dbReference>
<feature type="domain" description="NIF system FeS cluster assembly NifU N-terminal" evidence="1">
    <location>
        <begin position="39"/>
        <end position="116"/>
    </location>
</feature>
<comment type="caution">
    <text evidence="2">The sequence shown here is derived from an EMBL/GenBank/DDBJ whole genome shotgun (WGS) entry which is preliminary data.</text>
</comment>
<dbReference type="EMBL" id="JASCQO010000056">
    <property type="protein sequence ID" value="MDI5936552.1"/>
    <property type="molecule type" value="Genomic_DNA"/>
</dbReference>
<dbReference type="Pfam" id="PF01592">
    <property type="entry name" value="NifU_N"/>
    <property type="match status" value="1"/>
</dbReference>
<sequence length="125" mass="13353">MTRRPMRLHDCLERGLRTRCTPPLPYAGAWIETPQGLRARFSLAIHDATIAEARFEATPCATLVAYCAALAECETGRPLHSAPGLDAEALAALLHGVPPARQDRAALAVAALRAALLTTDKECAP</sequence>